<dbReference type="AlphaFoldDB" id="A0AAU9LCQ5"/>
<evidence type="ECO:0000256" key="10">
    <source>
        <dbReference type="ARBA" id="ARBA00023306"/>
    </source>
</evidence>
<dbReference type="GO" id="GO:0016787">
    <property type="term" value="F:hydrolase activity"/>
    <property type="evidence" value="ECO:0007669"/>
    <property type="project" value="UniProtKB-KW"/>
</dbReference>
<evidence type="ECO:0000256" key="11">
    <source>
        <dbReference type="RuleBase" id="RU004070"/>
    </source>
</evidence>
<dbReference type="EMBL" id="CAKKTJ010000281">
    <property type="protein sequence ID" value="CAH0478888.1"/>
    <property type="molecule type" value="Genomic_DNA"/>
</dbReference>
<dbReference type="InterPro" id="IPR018525">
    <property type="entry name" value="MCM_CS"/>
</dbReference>
<protein>
    <recommendedName>
        <fullName evidence="12">DNA replication licensing factor MCM6</fullName>
        <ecNumber evidence="12">3.6.4.12</ecNumber>
    </recommendedName>
</protein>
<keyword evidence="9" id="KW-0539">Nucleus</keyword>
<feature type="compositionally biased region" description="Polar residues" evidence="13">
    <location>
        <begin position="783"/>
        <end position="807"/>
    </location>
</feature>
<reference evidence="15 17" key="1">
    <citation type="submission" date="2021-11" db="EMBL/GenBank/DDBJ databases">
        <authorList>
            <person name="Islam A."/>
            <person name="Islam S."/>
            <person name="Flora M.S."/>
            <person name="Rahman M."/>
            <person name="Ziaur R.M."/>
            <person name="Epstein J.H."/>
            <person name="Hassan M."/>
            <person name="Klassen M."/>
            <person name="Woodard K."/>
            <person name="Webb A."/>
            <person name="Webby R.J."/>
            <person name="El Zowalaty M.E."/>
        </authorList>
    </citation>
    <scope>NUCLEOTIDE SEQUENCE</scope>
    <source>
        <strain evidence="16">Pbs1</strain>
        <strain evidence="15">Pbs3</strain>
    </source>
</reference>
<evidence type="ECO:0000256" key="1">
    <source>
        <dbReference type="ARBA" id="ARBA00004123"/>
    </source>
</evidence>
<dbReference type="PROSITE" id="PS00847">
    <property type="entry name" value="MCM_1"/>
    <property type="match status" value="1"/>
</dbReference>
<feature type="region of interest" description="Disordered" evidence="13">
    <location>
        <begin position="1"/>
        <end position="25"/>
    </location>
</feature>
<comment type="function">
    <text evidence="12">Acts as component of the MCM2-7 complex (MCM complex) which is the replicative helicase essential for 'once per cell cycle' DNA replication initiation and elongation in eukaryotic cells. The active ATPase sites in the MCM2-7 ring are formed through the interaction surfaces of two neighboring subunits such that a critical structure of a conserved arginine finger motif is provided in trans relative to the ATP-binding site of the Walker A box of the adjacent subunit. The six ATPase active sites, however, are likely to contribute differentially to the complex helicase activity.</text>
</comment>
<dbReference type="GO" id="GO:0003697">
    <property type="term" value="F:single-stranded DNA binding"/>
    <property type="evidence" value="ECO:0007669"/>
    <property type="project" value="TreeGrafter"/>
</dbReference>
<dbReference type="Pfam" id="PF17855">
    <property type="entry name" value="MCM_lid"/>
    <property type="match status" value="1"/>
</dbReference>
<dbReference type="PANTHER" id="PTHR11630">
    <property type="entry name" value="DNA REPLICATION LICENSING FACTOR MCM FAMILY MEMBER"/>
    <property type="match status" value="1"/>
</dbReference>
<dbReference type="Gene3D" id="1.20.58.870">
    <property type="match status" value="1"/>
</dbReference>
<dbReference type="InterPro" id="IPR027417">
    <property type="entry name" value="P-loop_NTPase"/>
</dbReference>
<comment type="similarity">
    <text evidence="2 11">Belongs to the MCM family.</text>
</comment>
<feature type="region of interest" description="Disordered" evidence="13">
    <location>
        <begin position="729"/>
        <end position="807"/>
    </location>
</feature>
<dbReference type="GO" id="GO:0000727">
    <property type="term" value="P:double-strand break repair via break-induced replication"/>
    <property type="evidence" value="ECO:0007669"/>
    <property type="project" value="TreeGrafter"/>
</dbReference>
<dbReference type="InterPro" id="IPR008049">
    <property type="entry name" value="MCM6"/>
</dbReference>
<evidence type="ECO:0000256" key="13">
    <source>
        <dbReference type="SAM" id="MobiDB-lite"/>
    </source>
</evidence>
<dbReference type="Pfam" id="PF17207">
    <property type="entry name" value="MCM_OB"/>
    <property type="match status" value="1"/>
</dbReference>
<gene>
    <name evidence="16" type="ORF">PBS001_LOCUS5912</name>
    <name evidence="15" type="ORF">PBS003_LOCUS5566</name>
</gene>
<dbReference type="SUPFAM" id="SSF52540">
    <property type="entry name" value="P-loop containing nucleoside triphosphate hydrolases"/>
    <property type="match status" value="1"/>
</dbReference>
<evidence type="ECO:0000313" key="17">
    <source>
        <dbReference type="Proteomes" id="UP001158986"/>
    </source>
</evidence>
<dbReference type="Pfam" id="PF14551">
    <property type="entry name" value="MCM_N"/>
    <property type="match status" value="1"/>
</dbReference>
<dbReference type="PROSITE" id="PS50051">
    <property type="entry name" value="MCM_2"/>
    <property type="match status" value="1"/>
</dbReference>
<dbReference type="InterPro" id="IPR012340">
    <property type="entry name" value="NA-bd_OB-fold"/>
</dbReference>
<dbReference type="InterPro" id="IPR031327">
    <property type="entry name" value="MCM"/>
</dbReference>
<organism evidence="15 18">
    <name type="scientific">Peronospora belbahrii</name>
    <dbReference type="NCBI Taxonomy" id="622444"/>
    <lineage>
        <taxon>Eukaryota</taxon>
        <taxon>Sar</taxon>
        <taxon>Stramenopiles</taxon>
        <taxon>Oomycota</taxon>
        <taxon>Peronosporomycetes</taxon>
        <taxon>Peronosporales</taxon>
        <taxon>Peronosporaceae</taxon>
        <taxon>Peronospora</taxon>
    </lineage>
</organism>
<feature type="region of interest" description="Disordered" evidence="13">
    <location>
        <begin position="914"/>
        <end position="967"/>
    </location>
</feature>
<comment type="catalytic activity">
    <reaction evidence="12">
        <text>ATP + H2O = ADP + phosphate + H(+)</text>
        <dbReference type="Rhea" id="RHEA:13065"/>
        <dbReference type="ChEBI" id="CHEBI:15377"/>
        <dbReference type="ChEBI" id="CHEBI:15378"/>
        <dbReference type="ChEBI" id="CHEBI:30616"/>
        <dbReference type="ChEBI" id="CHEBI:43474"/>
        <dbReference type="ChEBI" id="CHEBI:456216"/>
        <dbReference type="EC" id="3.6.4.12"/>
    </reaction>
</comment>
<dbReference type="PANTHER" id="PTHR11630:SF43">
    <property type="entry name" value="DNA REPLICATION LICENSING FACTOR MCM6"/>
    <property type="match status" value="1"/>
</dbReference>
<proteinExistence type="inferred from homology"/>
<keyword evidence="17" id="KW-1185">Reference proteome</keyword>
<dbReference type="PRINTS" id="PR01662">
    <property type="entry name" value="MCMPROTEIN6"/>
</dbReference>
<evidence type="ECO:0000256" key="9">
    <source>
        <dbReference type="ARBA" id="ARBA00023242"/>
    </source>
</evidence>
<keyword evidence="6 12" id="KW-0347">Helicase</keyword>
<dbReference type="GO" id="GO:1990518">
    <property type="term" value="F:single-stranded 3'-5' DNA helicase activity"/>
    <property type="evidence" value="ECO:0007669"/>
    <property type="project" value="TreeGrafter"/>
</dbReference>
<dbReference type="Gene3D" id="3.30.1640.10">
    <property type="entry name" value="mini-chromosome maintenance (MCM) complex, chain A, domain 1"/>
    <property type="match status" value="1"/>
</dbReference>
<dbReference type="GO" id="GO:0005634">
    <property type="term" value="C:nucleus"/>
    <property type="evidence" value="ECO:0007669"/>
    <property type="project" value="UniProtKB-SubCell"/>
</dbReference>
<dbReference type="Proteomes" id="UP001160483">
    <property type="component" value="Unassembled WGS sequence"/>
</dbReference>
<dbReference type="InterPro" id="IPR041024">
    <property type="entry name" value="Mcm6_C"/>
</dbReference>
<dbReference type="SUPFAM" id="SSF50249">
    <property type="entry name" value="Nucleic acid-binding proteins"/>
    <property type="match status" value="1"/>
</dbReference>
<dbReference type="GO" id="GO:0006270">
    <property type="term" value="P:DNA replication initiation"/>
    <property type="evidence" value="ECO:0007669"/>
    <property type="project" value="UniProtKB-UniRule"/>
</dbReference>
<dbReference type="GO" id="GO:1902969">
    <property type="term" value="P:mitotic DNA replication"/>
    <property type="evidence" value="ECO:0007669"/>
    <property type="project" value="TreeGrafter"/>
</dbReference>
<dbReference type="Gene3D" id="2.40.50.140">
    <property type="entry name" value="Nucleic acid-binding proteins"/>
    <property type="match status" value="1"/>
</dbReference>
<keyword evidence="4 11" id="KW-0547">Nucleotide-binding</keyword>
<evidence type="ECO:0000256" key="2">
    <source>
        <dbReference type="ARBA" id="ARBA00008010"/>
    </source>
</evidence>
<keyword evidence="10 12" id="KW-0131">Cell cycle</keyword>
<dbReference type="CDD" id="cd17757">
    <property type="entry name" value="MCM6"/>
    <property type="match status" value="1"/>
</dbReference>
<evidence type="ECO:0000256" key="12">
    <source>
        <dbReference type="RuleBase" id="RU368064"/>
    </source>
</evidence>
<dbReference type="Pfam" id="PF00493">
    <property type="entry name" value="MCM"/>
    <property type="match status" value="1"/>
</dbReference>
<accession>A0AAU9LCQ5</accession>
<evidence type="ECO:0000313" key="18">
    <source>
        <dbReference type="Proteomes" id="UP001160483"/>
    </source>
</evidence>
<feature type="compositionally biased region" description="Basic and acidic residues" evidence="13">
    <location>
        <begin position="944"/>
        <end position="953"/>
    </location>
</feature>
<dbReference type="EMBL" id="CAKLCB010000295">
    <property type="protein sequence ID" value="CAH0519384.1"/>
    <property type="molecule type" value="Genomic_DNA"/>
</dbReference>
<dbReference type="EC" id="3.6.4.12" evidence="12"/>
<comment type="subcellular location">
    <subcellularLocation>
        <location evidence="1 12">Nucleus</location>
    </subcellularLocation>
</comment>
<dbReference type="GO" id="GO:0042555">
    <property type="term" value="C:MCM complex"/>
    <property type="evidence" value="ECO:0007669"/>
    <property type="project" value="UniProtKB-UniRule"/>
</dbReference>
<feature type="compositionally biased region" description="Polar residues" evidence="13">
    <location>
        <begin position="1"/>
        <end position="13"/>
    </location>
</feature>
<dbReference type="GO" id="GO:0005524">
    <property type="term" value="F:ATP binding"/>
    <property type="evidence" value="ECO:0007669"/>
    <property type="project" value="UniProtKB-UniRule"/>
</dbReference>
<dbReference type="Proteomes" id="UP001158986">
    <property type="component" value="Unassembled WGS sequence"/>
</dbReference>
<dbReference type="InterPro" id="IPR041562">
    <property type="entry name" value="MCM_lid"/>
</dbReference>
<feature type="region of interest" description="Disordered" evidence="13">
    <location>
        <begin position="839"/>
        <end position="859"/>
    </location>
</feature>
<evidence type="ECO:0000256" key="7">
    <source>
        <dbReference type="ARBA" id="ARBA00022840"/>
    </source>
</evidence>
<dbReference type="Gene3D" id="3.40.50.300">
    <property type="entry name" value="P-loop containing nucleotide triphosphate hydrolases"/>
    <property type="match status" value="1"/>
</dbReference>
<keyword evidence="3 12" id="KW-0235">DNA replication</keyword>
<dbReference type="FunFam" id="3.40.50.300:FF:000115">
    <property type="entry name" value="DNA helicase"/>
    <property type="match status" value="1"/>
</dbReference>
<dbReference type="Pfam" id="PF18263">
    <property type="entry name" value="WHD_MCM6"/>
    <property type="match status" value="1"/>
</dbReference>
<dbReference type="FunFam" id="2.20.28.10:FF:000003">
    <property type="entry name" value="DNA helicase"/>
    <property type="match status" value="1"/>
</dbReference>
<name>A0AAU9LCQ5_9STRA</name>
<comment type="caution">
    <text evidence="15">The sequence shown here is derived from an EMBL/GenBank/DDBJ whole genome shotgun (WGS) entry which is preliminary data.</text>
</comment>
<dbReference type="InterPro" id="IPR027925">
    <property type="entry name" value="MCM_N"/>
</dbReference>
<dbReference type="InterPro" id="IPR001208">
    <property type="entry name" value="MCM_dom"/>
</dbReference>
<evidence type="ECO:0000256" key="4">
    <source>
        <dbReference type="ARBA" id="ARBA00022741"/>
    </source>
</evidence>
<sequence>MQQDTGNSNSGVTRNGKRSRHNGPMLQLNTRPIEYLIDTTAEAVKMRFLNFLCSYRQQDDIQLQNDPETSKINYSQQAEVMRHTETSSLFVDFSHVLEFDSDLAQALQAQYYRWEPYLRRSVFEFIRLEDPAYTINEDANKTQREFFVNFYNFQHVSHIRDLRTKSIGELLSFSGTVTRTSEVRPELLFGAFTCADCGGDTTGVEQQFRYTEPVKCQNPYCVNTFSWELNTEKSVFVDWQRVKVQENSDEIPAGSMPRSIDVILRHENVEQAKAGDRVVFTGTLIVVPDVSKFAKAGGENAVATRNHTQRPRRGGENSTEGMEGEGVRGLKALGVRELTYKTCFLACSVQTMEQRFNSISIRSELNDDGVEGENGGDMALQDFSEEELASIRCMQQDPDRYSKMAKSICPSVYGHDEVRKGILLMLFGGVHKKTMEGIKLRGDINVCIVGDPSTAKSQFLKYIVGFLPRAIYASGKVSSAAGLTASVTRDADSGDYCVEAGALMLADNGICCIDEFDKMDPMDQVAIHEAMEQQTISITKAGIQATLNARTSILAAANPYNGRYDKSKTLKYNVNISAPIMSRFDLFFVILDDGDEVTDLKIAEHIVNIHMPSDLQVKASDNGAYTEEDLKRYIKFARTLNPVITPEAKRMMVACYRSLRENDVVSNGQTNIAYRITVRQLESMIRLSEGLARLDLSETVLVSHVQEAYRLLSKSIIHVDTQNVELEMPVPAPAEDEEDRDGRDGNGGGTRDDDDDDDDGGDGDNDEGGSGQNGTVPGESFHAKNQSTATNGTPSKPKQASTASSSLSFERFARIQKAIGRFIREAEEEATSAKLAREAIRAQTSASDKSEQEDGNDDCYEEEATGVLQGELVTWYLSSQDITSEAQLSREKQMICSVIDKLLQDKILSVVDMEEDDDETMQTSQGENTDNQEQKAKKTRTKKVSAEEEDAKKQQRYLTVHPNYAFE</sequence>
<evidence type="ECO:0000256" key="6">
    <source>
        <dbReference type="ARBA" id="ARBA00022806"/>
    </source>
</evidence>
<evidence type="ECO:0000256" key="8">
    <source>
        <dbReference type="ARBA" id="ARBA00023125"/>
    </source>
</evidence>
<feature type="domain" description="MCM C-terminal AAA(+) ATPase" evidence="14">
    <location>
        <begin position="400"/>
        <end position="606"/>
    </location>
</feature>
<dbReference type="InterPro" id="IPR033762">
    <property type="entry name" value="MCM_OB"/>
</dbReference>
<evidence type="ECO:0000256" key="5">
    <source>
        <dbReference type="ARBA" id="ARBA00022801"/>
    </source>
</evidence>
<keyword evidence="8 11" id="KW-0238">DNA-binding</keyword>
<feature type="region of interest" description="Disordered" evidence="13">
    <location>
        <begin position="304"/>
        <end position="324"/>
    </location>
</feature>
<evidence type="ECO:0000313" key="16">
    <source>
        <dbReference type="EMBL" id="CAH0519384.1"/>
    </source>
</evidence>
<feature type="compositionally biased region" description="Acidic residues" evidence="13">
    <location>
        <begin position="752"/>
        <end position="767"/>
    </location>
</feature>
<comment type="subunit">
    <text evidence="12">Component of the MCM2-7 complex.</text>
</comment>
<dbReference type="SMART" id="SM00350">
    <property type="entry name" value="MCM"/>
    <property type="match status" value="1"/>
</dbReference>
<dbReference type="PRINTS" id="PR01657">
    <property type="entry name" value="MCMFAMILY"/>
</dbReference>
<keyword evidence="5 12" id="KW-0378">Hydrolase</keyword>
<evidence type="ECO:0000256" key="3">
    <source>
        <dbReference type="ARBA" id="ARBA00022705"/>
    </source>
</evidence>
<evidence type="ECO:0000259" key="14">
    <source>
        <dbReference type="PROSITE" id="PS50051"/>
    </source>
</evidence>
<keyword evidence="7 11" id="KW-0067">ATP-binding</keyword>
<evidence type="ECO:0000313" key="15">
    <source>
        <dbReference type="EMBL" id="CAH0478888.1"/>
    </source>
</evidence>
<dbReference type="Gene3D" id="2.20.28.10">
    <property type="match status" value="1"/>
</dbReference>